<gene>
    <name evidence="2" type="ORF">ACG0Z3_11030</name>
</gene>
<feature type="region of interest" description="Disordered" evidence="1">
    <location>
        <begin position="22"/>
        <end position="41"/>
    </location>
</feature>
<dbReference type="RefSeq" id="WP_394397545.1">
    <property type="nucleotide sequence ID" value="NZ_JBIGHW010000005.1"/>
</dbReference>
<evidence type="ECO:0000313" key="3">
    <source>
        <dbReference type="Proteomes" id="UP001606301"/>
    </source>
</evidence>
<dbReference type="EMBL" id="JBIGHW010000005">
    <property type="protein sequence ID" value="MFG6441212.1"/>
    <property type="molecule type" value="Genomic_DNA"/>
</dbReference>
<accession>A0ABW7FIQ1</accession>
<name>A0ABW7FIQ1_9BURK</name>
<evidence type="ECO:0000256" key="1">
    <source>
        <dbReference type="SAM" id="MobiDB-lite"/>
    </source>
</evidence>
<keyword evidence="3" id="KW-1185">Reference proteome</keyword>
<protein>
    <submittedName>
        <fullName evidence="2">Uncharacterized protein</fullName>
    </submittedName>
</protein>
<comment type="caution">
    <text evidence="2">The sequence shown here is derived from an EMBL/GenBank/DDBJ whole genome shotgun (WGS) entry which is preliminary data.</text>
</comment>
<dbReference type="Proteomes" id="UP001606301">
    <property type="component" value="Unassembled WGS sequence"/>
</dbReference>
<reference evidence="2 3" key="1">
    <citation type="submission" date="2024-08" db="EMBL/GenBank/DDBJ databases">
        <authorList>
            <person name="Lu H."/>
        </authorList>
    </citation>
    <scope>NUCLEOTIDE SEQUENCE [LARGE SCALE GENOMIC DNA]</scope>
    <source>
        <strain evidence="2 3">LKC17W</strain>
    </source>
</reference>
<sequence>MTPNAADYPVLQATRFSTPQALAARAAAPGDDGVAHPSNQRHGSACYAPFEHVLPALRALAPDRPRNLHRFMATVRIPLIADTHSRLIADSVPCDRGHPERGA</sequence>
<proteinExistence type="predicted"/>
<organism evidence="2 3">
    <name type="scientific">Pelomonas margarita</name>
    <dbReference type="NCBI Taxonomy" id="3299031"/>
    <lineage>
        <taxon>Bacteria</taxon>
        <taxon>Pseudomonadati</taxon>
        <taxon>Pseudomonadota</taxon>
        <taxon>Betaproteobacteria</taxon>
        <taxon>Burkholderiales</taxon>
        <taxon>Sphaerotilaceae</taxon>
        <taxon>Roseateles</taxon>
    </lineage>
</organism>
<evidence type="ECO:0000313" key="2">
    <source>
        <dbReference type="EMBL" id="MFG6441212.1"/>
    </source>
</evidence>